<proteinExistence type="inferred from homology"/>
<evidence type="ECO:0000313" key="10">
    <source>
        <dbReference type="EMBL" id="MFC3120946.1"/>
    </source>
</evidence>
<feature type="domain" description="Methyl-accepting transducer" evidence="9">
    <location>
        <begin position="90"/>
        <end position="326"/>
    </location>
</feature>
<accession>A0ABV7FNE8</accession>
<keyword evidence="2 8" id="KW-0812">Transmembrane</keyword>
<evidence type="ECO:0000256" key="2">
    <source>
        <dbReference type="ARBA" id="ARBA00022692"/>
    </source>
</evidence>
<organism evidence="10 11">
    <name type="scientific">Agaribacter flavus</name>
    <dbReference type="NCBI Taxonomy" id="1902781"/>
    <lineage>
        <taxon>Bacteria</taxon>
        <taxon>Pseudomonadati</taxon>
        <taxon>Pseudomonadota</taxon>
        <taxon>Gammaproteobacteria</taxon>
        <taxon>Alteromonadales</taxon>
        <taxon>Alteromonadaceae</taxon>
        <taxon>Agaribacter</taxon>
    </lineage>
</organism>
<dbReference type="EMBL" id="JBHRSW010000006">
    <property type="protein sequence ID" value="MFC3120946.1"/>
    <property type="molecule type" value="Genomic_DNA"/>
</dbReference>
<keyword evidence="4 8" id="KW-0472">Membrane</keyword>
<keyword evidence="5 7" id="KW-0807">Transducer</keyword>
<evidence type="ECO:0000256" key="8">
    <source>
        <dbReference type="SAM" id="Phobius"/>
    </source>
</evidence>
<comment type="similarity">
    <text evidence="6">Belongs to the methyl-accepting chemotaxis (MCP) protein family.</text>
</comment>
<dbReference type="InterPro" id="IPR004089">
    <property type="entry name" value="MCPsignal_dom"/>
</dbReference>
<feature type="transmembrane region" description="Helical" evidence="8">
    <location>
        <begin position="7"/>
        <end position="33"/>
    </location>
</feature>
<name>A0ABV7FNE8_9ALTE</name>
<dbReference type="PANTHER" id="PTHR32089">
    <property type="entry name" value="METHYL-ACCEPTING CHEMOTAXIS PROTEIN MCPB"/>
    <property type="match status" value="1"/>
</dbReference>
<dbReference type="InterPro" id="IPR004090">
    <property type="entry name" value="Chemotax_Me-accpt_rcpt"/>
</dbReference>
<dbReference type="RefSeq" id="WP_376919085.1">
    <property type="nucleotide sequence ID" value="NZ_JBHRSW010000006.1"/>
</dbReference>
<dbReference type="SUPFAM" id="SSF58104">
    <property type="entry name" value="Methyl-accepting chemotaxis protein (MCP) signaling domain"/>
    <property type="match status" value="1"/>
</dbReference>
<evidence type="ECO:0000256" key="4">
    <source>
        <dbReference type="ARBA" id="ARBA00023136"/>
    </source>
</evidence>
<comment type="subcellular location">
    <subcellularLocation>
        <location evidence="1">Membrane</location>
        <topology evidence="1">Multi-pass membrane protein</topology>
    </subcellularLocation>
</comment>
<dbReference type="PANTHER" id="PTHR32089:SF119">
    <property type="entry name" value="METHYL-ACCEPTING CHEMOTAXIS PROTEIN CTPL"/>
    <property type="match status" value="1"/>
</dbReference>
<gene>
    <name evidence="10" type="ORF">ACFOHL_04905</name>
</gene>
<protein>
    <submittedName>
        <fullName evidence="10">Methyl-accepting chemotaxis protein</fullName>
    </submittedName>
</protein>
<dbReference type="SMART" id="SM00283">
    <property type="entry name" value="MA"/>
    <property type="match status" value="1"/>
</dbReference>
<reference evidence="11" key="1">
    <citation type="journal article" date="2019" name="Int. J. Syst. Evol. Microbiol.">
        <title>The Global Catalogue of Microorganisms (GCM) 10K type strain sequencing project: providing services to taxonomists for standard genome sequencing and annotation.</title>
        <authorList>
            <consortium name="The Broad Institute Genomics Platform"/>
            <consortium name="The Broad Institute Genome Sequencing Center for Infectious Disease"/>
            <person name="Wu L."/>
            <person name="Ma J."/>
        </authorList>
    </citation>
    <scope>NUCLEOTIDE SEQUENCE [LARGE SCALE GENOMIC DNA]</scope>
    <source>
        <strain evidence="11">KCTC 52473</strain>
    </source>
</reference>
<keyword evidence="3 8" id="KW-1133">Transmembrane helix</keyword>
<keyword evidence="11" id="KW-1185">Reference proteome</keyword>
<evidence type="ECO:0000259" key="9">
    <source>
        <dbReference type="PROSITE" id="PS50111"/>
    </source>
</evidence>
<evidence type="ECO:0000256" key="3">
    <source>
        <dbReference type="ARBA" id="ARBA00022989"/>
    </source>
</evidence>
<dbReference type="PROSITE" id="PS50111">
    <property type="entry name" value="CHEMOTAXIS_TRANSDUC_2"/>
    <property type="match status" value="1"/>
</dbReference>
<dbReference type="Proteomes" id="UP001595478">
    <property type="component" value="Unassembled WGS sequence"/>
</dbReference>
<evidence type="ECO:0000256" key="6">
    <source>
        <dbReference type="ARBA" id="ARBA00029447"/>
    </source>
</evidence>
<comment type="caution">
    <text evidence="10">The sequence shown here is derived from an EMBL/GenBank/DDBJ whole genome shotgun (WGS) entry which is preliminary data.</text>
</comment>
<evidence type="ECO:0000256" key="5">
    <source>
        <dbReference type="ARBA" id="ARBA00023224"/>
    </source>
</evidence>
<dbReference type="PRINTS" id="PR00260">
    <property type="entry name" value="CHEMTRNSDUCR"/>
</dbReference>
<dbReference type="Gene3D" id="1.10.287.950">
    <property type="entry name" value="Methyl-accepting chemotaxis protein"/>
    <property type="match status" value="1"/>
</dbReference>
<sequence length="357" mass="38405">MFVLGSILLAGFGFTKISLGVLCVGSLFALFVLNAIQSDLESFIGYLSKLTEEYDNQVGESIKGPLHSLQDPMLNVLRSKHRNLDTSNAIVTEMSFSSNELADNARLVVEHSKSQSDATLSVASAITEITQSIEDVFRRLDSTREEAASSKDVCQLGYENLNTTQAIVSQLSNSASTSAASLRELEENMDLVNSMSQVIREMAEQTNLLALNAAIEAARAGEHGRGFAVVAEEVRNLAHKSHESANTITKQTEDITQNMSNVASQISQLLESASDTNSKVSEVSSTLKSLLGSSEQVSDDITGVAVACEQQAIACREISQLIEDISSKANDNVVRAQQTSDVASHLLQLSDKNKEAA</sequence>
<evidence type="ECO:0000256" key="1">
    <source>
        <dbReference type="ARBA" id="ARBA00004141"/>
    </source>
</evidence>
<dbReference type="Pfam" id="PF00015">
    <property type="entry name" value="MCPsignal"/>
    <property type="match status" value="1"/>
</dbReference>
<evidence type="ECO:0000256" key="7">
    <source>
        <dbReference type="PROSITE-ProRule" id="PRU00284"/>
    </source>
</evidence>
<evidence type="ECO:0000313" key="11">
    <source>
        <dbReference type="Proteomes" id="UP001595478"/>
    </source>
</evidence>